<protein>
    <submittedName>
        <fullName evidence="3">Uncharacterized protein</fullName>
    </submittedName>
</protein>
<feature type="region of interest" description="Disordered" evidence="1">
    <location>
        <begin position="23"/>
        <end position="55"/>
    </location>
</feature>
<feature type="transmembrane region" description="Helical" evidence="2">
    <location>
        <begin position="78"/>
        <end position="104"/>
    </location>
</feature>
<keyword evidence="4" id="KW-1185">Reference proteome</keyword>
<gene>
    <name evidence="3" type="ORF">DICVIV_02116</name>
</gene>
<keyword evidence="2" id="KW-0472">Membrane</keyword>
<feature type="compositionally biased region" description="Basic and acidic residues" evidence="1">
    <location>
        <begin position="40"/>
        <end position="53"/>
    </location>
</feature>
<feature type="compositionally biased region" description="Polar residues" evidence="1">
    <location>
        <begin position="23"/>
        <end position="39"/>
    </location>
</feature>
<reference evidence="4" key="2">
    <citation type="journal article" date="2016" name="Sci. Rep.">
        <title>Dictyocaulus viviparus genome, variome and transcriptome elucidate lungworm biology and support future intervention.</title>
        <authorList>
            <person name="McNulty S.N."/>
            <person name="Strube C."/>
            <person name="Rosa B.A."/>
            <person name="Martin J.C."/>
            <person name="Tyagi R."/>
            <person name="Choi Y.J."/>
            <person name="Wang Q."/>
            <person name="Hallsworth Pepin K."/>
            <person name="Zhang X."/>
            <person name="Ozersky P."/>
            <person name="Wilson R.K."/>
            <person name="Sternberg P.W."/>
            <person name="Gasser R.B."/>
            <person name="Mitreva M."/>
        </authorList>
    </citation>
    <scope>NUCLEOTIDE SEQUENCE [LARGE SCALE GENOMIC DNA]</scope>
    <source>
        <strain evidence="4">HannoverDv2000</strain>
    </source>
</reference>
<dbReference type="Proteomes" id="UP000053766">
    <property type="component" value="Unassembled WGS sequence"/>
</dbReference>
<proteinExistence type="predicted"/>
<accession>A0A0D8Y4Q8</accession>
<name>A0A0D8Y4Q8_DICVI</name>
<dbReference type="EMBL" id="KN716178">
    <property type="protein sequence ID" value="KJH51685.1"/>
    <property type="molecule type" value="Genomic_DNA"/>
</dbReference>
<keyword evidence="2" id="KW-1133">Transmembrane helix</keyword>
<evidence type="ECO:0000313" key="3">
    <source>
        <dbReference type="EMBL" id="KJH51685.1"/>
    </source>
</evidence>
<keyword evidence="2" id="KW-0812">Transmembrane</keyword>
<reference evidence="3 4" key="1">
    <citation type="submission" date="2013-11" db="EMBL/GenBank/DDBJ databases">
        <title>Draft genome of the bovine lungworm Dictyocaulus viviparus.</title>
        <authorList>
            <person name="Mitreva M."/>
        </authorList>
    </citation>
    <scope>NUCLEOTIDE SEQUENCE [LARGE SCALE GENOMIC DNA]</scope>
    <source>
        <strain evidence="3 4">HannoverDv2000</strain>
    </source>
</reference>
<evidence type="ECO:0000313" key="4">
    <source>
        <dbReference type="Proteomes" id="UP000053766"/>
    </source>
</evidence>
<evidence type="ECO:0000256" key="1">
    <source>
        <dbReference type="SAM" id="MobiDB-lite"/>
    </source>
</evidence>
<dbReference type="AlphaFoldDB" id="A0A0D8Y4Q8"/>
<evidence type="ECO:0000256" key="2">
    <source>
        <dbReference type="SAM" id="Phobius"/>
    </source>
</evidence>
<sequence>MDDHFTGEISMHPVYALTESQENVRIDGSTNLRNQSEDLQTARDETHDHHGSADESVGVSSKLHFIDDFDFFFSDSELIMSIFVVLNSLAVSMVHTTFCCTTFLRVHRNQNTIVFAWIAT</sequence>
<organism evidence="3 4">
    <name type="scientific">Dictyocaulus viviparus</name>
    <name type="common">Bovine lungworm</name>
    <dbReference type="NCBI Taxonomy" id="29172"/>
    <lineage>
        <taxon>Eukaryota</taxon>
        <taxon>Metazoa</taxon>
        <taxon>Ecdysozoa</taxon>
        <taxon>Nematoda</taxon>
        <taxon>Chromadorea</taxon>
        <taxon>Rhabditida</taxon>
        <taxon>Rhabditina</taxon>
        <taxon>Rhabditomorpha</taxon>
        <taxon>Strongyloidea</taxon>
        <taxon>Metastrongylidae</taxon>
        <taxon>Dictyocaulus</taxon>
    </lineage>
</organism>